<comment type="caution">
    <text evidence="1">The sequence shown here is derived from an EMBL/GenBank/DDBJ whole genome shotgun (WGS) entry which is preliminary data.</text>
</comment>
<organism evidence="1 2">
    <name type="scientific">Peribacillus deserti</name>
    <dbReference type="NCBI Taxonomy" id="673318"/>
    <lineage>
        <taxon>Bacteria</taxon>
        <taxon>Bacillati</taxon>
        <taxon>Bacillota</taxon>
        <taxon>Bacilli</taxon>
        <taxon>Bacillales</taxon>
        <taxon>Bacillaceae</taxon>
        <taxon>Peribacillus</taxon>
    </lineage>
</organism>
<evidence type="ECO:0008006" key="3">
    <source>
        <dbReference type="Google" id="ProtNLM"/>
    </source>
</evidence>
<dbReference type="Proteomes" id="UP000823486">
    <property type="component" value="Unassembled WGS sequence"/>
</dbReference>
<sequence length="147" mass="15008">MVKLLDAHISQNMSISGGISIPVTATPALFGTLGLRTDGAGPNIRVQFTATVAISSVAAIAVPIRISIFRGTGPNAVLIYSATELPIALGAIGAVNRRIITVTGADYRPPNPGSLLVYQAFVSTEGGVAIAPTRTGPESFNAAAYSD</sequence>
<accession>A0ABS2QDK9</accession>
<gene>
    <name evidence="1" type="ORF">JOC77_000655</name>
</gene>
<evidence type="ECO:0000313" key="1">
    <source>
        <dbReference type="EMBL" id="MBM7691250.1"/>
    </source>
</evidence>
<dbReference type="RefSeq" id="WP_204538467.1">
    <property type="nucleotide sequence ID" value="NZ_JAFBFI010000002.1"/>
</dbReference>
<keyword evidence="2" id="KW-1185">Reference proteome</keyword>
<dbReference type="EMBL" id="JAFBFI010000002">
    <property type="protein sequence ID" value="MBM7691250.1"/>
    <property type="molecule type" value="Genomic_DNA"/>
</dbReference>
<protein>
    <recommendedName>
        <fullName evidence="3">Exosporium protein C</fullName>
    </recommendedName>
</protein>
<evidence type="ECO:0000313" key="2">
    <source>
        <dbReference type="Proteomes" id="UP000823486"/>
    </source>
</evidence>
<name>A0ABS2QDK9_9BACI</name>
<reference evidence="1 2" key="1">
    <citation type="submission" date="2021-01" db="EMBL/GenBank/DDBJ databases">
        <title>Genomic Encyclopedia of Type Strains, Phase IV (KMG-IV): sequencing the most valuable type-strain genomes for metagenomic binning, comparative biology and taxonomic classification.</title>
        <authorList>
            <person name="Goeker M."/>
        </authorList>
    </citation>
    <scope>NUCLEOTIDE SEQUENCE [LARGE SCALE GENOMIC DNA]</scope>
    <source>
        <strain evidence="1 2">DSM 105482</strain>
    </source>
</reference>
<proteinExistence type="predicted"/>